<dbReference type="InterPro" id="IPR033467">
    <property type="entry name" value="Tesmin/TSO1-like_CXC"/>
</dbReference>
<sequence length="154" mass="18015">MEKTVNCKCRSGCRNRRCVCLRSNEPCDENCECVDCQNPLNGVEIDNLPVCAIQNIEAYKALTQEDLEKEYELPCECETVPLKNLMGEYSCRECGEIYWWSFCWNEVVQDNCTWHCEICNECRDWREWHCKKCNKCTYGVTLPCEYCGARGRMG</sequence>
<feature type="domain" description="CRC" evidence="1">
    <location>
        <begin position="1"/>
        <end position="41"/>
    </location>
</feature>
<comment type="caution">
    <text evidence="2">The sequence shown here is derived from an EMBL/GenBank/DDBJ whole genome shotgun (WGS) entry which is preliminary data.</text>
</comment>
<dbReference type="AlphaFoldDB" id="A0A0F9M609"/>
<proteinExistence type="predicted"/>
<evidence type="ECO:0000259" key="1">
    <source>
        <dbReference type="PROSITE" id="PS51634"/>
    </source>
</evidence>
<reference evidence="2" key="1">
    <citation type="journal article" date="2015" name="Nature">
        <title>Complex archaea that bridge the gap between prokaryotes and eukaryotes.</title>
        <authorList>
            <person name="Spang A."/>
            <person name="Saw J.H."/>
            <person name="Jorgensen S.L."/>
            <person name="Zaremba-Niedzwiedzka K."/>
            <person name="Martijn J."/>
            <person name="Lind A.E."/>
            <person name="van Eijk R."/>
            <person name="Schleper C."/>
            <person name="Guy L."/>
            <person name="Ettema T.J."/>
        </authorList>
    </citation>
    <scope>NUCLEOTIDE SEQUENCE</scope>
</reference>
<protein>
    <recommendedName>
        <fullName evidence="1">CRC domain-containing protein</fullName>
    </recommendedName>
</protein>
<name>A0A0F9M609_9ZZZZ</name>
<evidence type="ECO:0000313" key="2">
    <source>
        <dbReference type="EMBL" id="KKM72110.1"/>
    </source>
</evidence>
<dbReference type="PROSITE" id="PS51634">
    <property type="entry name" value="CRC"/>
    <property type="match status" value="1"/>
</dbReference>
<organism evidence="2">
    <name type="scientific">marine sediment metagenome</name>
    <dbReference type="NCBI Taxonomy" id="412755"/>
    <lineage>
        <taxon>unclassified sequences</taxon>
        <taxon>metagenomes</taxon>
        <taxon>ecological metagenomes</taxon>
    </lineage>
</organism>
<dbReference type="EMBL" id="LAZR01009527">
    <property type="protein sequence ID" value="KKM72110.1"/>
    <property type="molecule type" value="Genomic_DNA"/>
</dbReference>
<gene>
    <name evidence="2" type="ORF">LCGC14_1423820</name>
</gene>
<accession>A0A0F9M609</accession>
<dbReference type="InterPro" id="IPR005172">
    <property type="entry name" value="CRC"/>
</dbReference>
<dbReference type="SMART" id="SM01114">
    <property type="entry name" value="CXC"/>
    <property type="match status" value="1"/>
</dbReference>